<dbReference type="NCBIfam" id="TIGR02345">
    <property type="entry name" value="chap_CCT_eta"/>
    <property type="match status" value="1"/>
</dbReference>
<protein>
    <recommendedName>
        <fullName evidence="8">T-complex protein 1 subunit eta</fullName>
        <shortName evidence="8">TCP-1-eta</shortName>
    </recommendedName>
    <alternativeName>
        <fullName evidence="8">CCT-eta</fullName>
    </alternativeName>
</protein>
<dbReference type="InterPro" id="IPR002194">
    <property type="entry name" value="Chaperonin_TCP-1_CS"/>
</dbReference>
<evidence type="ECO:0000256" key="9">
    <source>
        <dbReference type="SAM" id="MobiDB-lite"/>
    </source>
</evidence>
<feature type="compositionally biased region" description="Gly residues" evidence="9">
    <location>
        <begin position="551"/>
        <end position="565"/>
    </location>
</feature>
<name>A0ABQ9Y4J0_9EUKA</name>
<dbReference type="CDD" id="cd03340">
    <property type="entry name" value="TCP1_eta"/>
    <property type="match status" value="1"/>
</dbReference>
<dbReference type="InterPro" id="IPR053374">
    <property type="entry name" value="TCP-1_chaperonin"/>
</dbReference>
<dbReference type="NCBIfam" id="NF041083">
    <property type="entry name" value="thermosome_beta"/>
    <property type="match status" value="1"/>
</dbReference>
<evidence type="ECO:0000256" key="6">
    <source>
        <dbReference type="ARBA" id="ARBA00023186"/>
    </source>
</evidence>
<evidence type="ECO:0000256" key="8">
    <source>
        <dbReference type="RuleBase" id="RU365042"/>
    </source>
</evidence>
<comment type="subunit">
    <text evidence="8">Heterooligomeric complex that forms two stacked rings.</text>
</comment>
<keyword evidence="4 7" id="KW-0547">Nucleotide-binding</keyword>
<dbReference type="Proteomes" id="UP001281761">
    <property type="component" value="Unassembled WGS sequence"/>
</dbReference>
<dbReference type="SUPFAM" id="SSF48592">
    <property type="entry name" value="GroEL equatorial domain-like"/>
    <property type="match status" value="1"/>
</dbReference>
<keyword evidence="5 7" id="KW-0067">ATP-binding</keyword>
<dbReference type="InterPro" id="IPR002423">
    <property type="entry name" value="Cpn60/GroEL/TCP-1"/>
</dbReference>
<evidence type="ECO:0000313" key="10">
    <source>
        <dbReference type="EMBL" id="KAK2958636.1"/>
    </source>
</evidence>
<dbReference type="PROSITE" id="PS00750">
    <property type="entry name" value="TCP1_1"/>
    <property type="match status" value="1"/>
</dbReference>
<dbReference type="EMBL" id="JARBJD010000036">
    <property type="protein sequence ID" value="KAK2958636.1"/>
    <property type="molecule type" value="Genomic_DNA"/>
</dbReference>
<evidence type="ECO:0000256" key="4">
    <source>
        <dbReference type="ARBA" id="ARBA00022741"/>
    </source>
</evidence>
<dbReference type="InterPro" id="IPR027413">
    <property type="entry name" value="GROEL-like_equatorial_sf"/>
</dbReference>
<dbReference type="Gene3D" id="3.30.260.10">
    <property type="entry name" value="TCP-1-like chaperonin intermediate domain"/>
    <property type="match status" value="1"/>
</dbReference>
<evidence type="ECO:0000256" key="7">
    <source>
        <dbReference type="RuleBase" id="RU004187"/>
    </source>
</evidence>
<comment type="subcellular location">
    <subcellularLocation>
        <location evidence="1 8">Cytoplasm</location>
    </subcellularLocation>
</comment>
<comment type="similarity">
    <text evidence="2 7">Belongs to the TCP-1 chaperonin family.</text>
</comment>
<dbReference type="Gene3D" id="3.50.7.10">
    <property type="entry name" value="GroEL"/>
    <property type="match status" value="1"/>
</dbReference>
<keyword evidence="6 7" id="KW-0143">Chaperone</keyword>
<sequence>MNKSRKQAGNIPFGVQPKIILLREGTDTSQGIPQIIHNINACEALASMVKTTLGPRGLDKLISLDNGHTTITNDGATIIRLLNPVHPVAKTLADIALSQDNEIGDGTTTVILLAGSFLKAAKPFIEEGVSSQVVIRAFRRACHFAMEAIDTLKYTVKDQSAKDREQLLLRIAQTSMNSKLIAPCKEHFAKIAVGALQSLDQDLNLDLVGVKQVVGGMMEDSLLIQGVAFKKTFSYAGFEQQPKRFENPKVLLLNVELELKNENTKAEIHIDDPSEYQAFVDAEWNIIFKKLDDIVKTGANVVLSKLAIGDLATQYFADRNIFCAGRVAQEDLERTSKALGVPIQSTTRDLPDNCIGTCALFEEKQFGPDRYNLFTGCPKAKTATIILRGGASKFIEEMERSLHDALMVTKRAMQNSAVLPGAGAIEMELSKILRKKAIEIKTKEQLIITAFAEALEIIPRQLVENAGFDTTTVIEKLRQQHHEGKQWMGVDINKEGTVDSFETFIWEPSNMKVNAISAATEAAALILSVDETVRAPQSDQGAGRPGPAVRGRGGGGMGRGGMGRGGMQPLIVGGLQQTHIQGRIVFAPPPPANSSSHRYSGTRLVSDTFAQSHMPIYLDPPPPPQSTLSQIAPSNISQDDFFSDFIPFDAVTAQPSSGCVQPKKGINLRSSKVTTTFNNFMAFDDFVPIQPKRQKSNIGQIVELFTGGILQSLQTEFTSSADNSVLLLESVLGQFLPDFLTDYRIVPKPVEKEWFSFDELCSQFTKAYIVRLNEIFNGVQFMNRSQLGGSG</sequence>
<dbReference type="PRINTS" id="PR00304">
    <property type="entry name" value="TCOMPLEXTCP1"/>
</dbReference>
<reference evidence="10 11" key="1">
    <citation type="journal article" date="2022" name="bioRxiv">
        <title>Genomics of Preaxostyla Flagellates Illuminates Evolutionary Transitions and the Path Towards Mitochondrial Loss.</title>
        <authorList>
            <person name="Novak L.V.F."/>
            <person name="Treitli S.C."/>
            <person name="Pyrih J."/>
            <person name="Halakuc P."/>
            <person name="Pipaliya S.V."/>
            <person name="Vacek V."/>
            <person name="Brzon O."/>
            <person name="Soukal P."/>
            <person name="Eme L."/>
            <person name="Dacks J.B."/>
            <person name="Karnkowska A."/>
            <person name="Elias M."/>
            <person name="Hampl V."/>
        </authorList>
    </citation>
    <scope>NUCLEOTIDE SEQUENCE [LARGE SCALE GENOMIC DNA]</scope>
    <source>
        <strain evidence="10">NAU3</strain>
        <tissue evidence="10">Gut</tissue>
    </source>
</reference>
<keyword evidence="11" id="KW-1185">Reference proteome</keyword>
<evidence type="ECO:0000313" key="11">
    <source>
        <dbReference type="Proteomes" id="UP001281761"/>
    </source>
</evidence>
<dbReference type="Gene3D" id="1.10.560.10">
    <property type="entry name" value="GroEL-like equatorial domain"/>
    <property type="match status" value="1"/>
</dbReference>
<gene>
    <name evidence="10" type="ORF">BLNAU_6405</name>
</gene>
<keyword evidence="3 8" id="KW-0963">Cytoplasm</keyword>
<dbReference type="InterPro" id="IPR027409">
    <property type="entry name" value="GroEL-like_apical_dom_sf"/>
</dbReference>
<proteinExistence type="inferred from homology"/>
<feature type="region of interest" description="Disordered" evidence="9">
    <location>
        <begin position="536"/>
        <end position="565"/>
    </location>
</feature>
<dbReference type="PROSITE" id="PS00995">
    <property type="entry name" value="TCP1_3"/>
    <property type="match status" value="1"/>
</dbReference>
<evidence type="ECO:0000256" key="5">
    <source>
        <dbReference type="ARBA" id="ARBA00022840"/>
    </source>
</evidence>
<accession>A0ABQ9Y4J0</accession>
<dbReference type="PANTHER" id="PTHR11353">
    <property type="entry name" value="CHAPERONIN"/>
    <property type="match status" value="1"/>
</dbReference>
<dbReference type="SUPFAM" id="SSF52029">
    <property type="entry name" value="GroEL apical domain-like"/>
    <property type="match status" value="1"/>
</dbReference>
<evidence type="ECO:0000256" key="3">
    <source>
        <dbReference type="ARBA" id="ARBA00022490"/>
    </source>
</evidence>
<dbReference type="SUPFAM" id="SSF54849">
    <property type="entry name" value="GroEL-intermediate domain like"/>
    <property type="match status" value="1"/>
</dbReference>
<dbReference type="Pfam" id="PF00118">
    <property type="entry name" value="Cpn60_TCP1"/>
    <property type="match status" value="1"/>
</dbReference>
<feature type="compositionally biased region" description="Low complexity" evidence="9">
    <location>
        <begin position="541"/>
        <end position="550"/>
    </location>
</feature>
<comment type="function">
    <text evidence="8">Molecular chaperone; assists the folding of proteins upon ATP hydrolysis. Known to play a role, in vitro, in the folding of actin and tubulin.</text>
</comment>
<evidence type="ECO:0000256" key="2">
    <source>
        <dbReference type="ARBA" id="ARBA00008020"/>
    </source>
</evidence>
<dbReference type="InterPro" id="IPR017998">
    <property type="entry name" value="Chaperone_TCP-1"/>
</dbReference>
<comment type="caution">
    <text evidence="10">The sequence shown here is derived from an EMBL/GenBank/DDBJ whole genome shotgun (WGS) entry which is preliminary data.</text>
</comment>
<evidence type="ECO:0000256" key="1">
    <source>
        <dbReference type="ARBA" id="ARBA00004496"/>
    </source>
</evidence>
<organism evidence="10 11">
    <name type="scientific">Blattamonas nauphoetae</name>
    <dbReference type="NCBI Taxonomy" id="2049346"/>
    <lineage>
        <taxon>Eukaryota</taxon>
        <taxon>Metamonada</taxon>
        <taxon>Preaxostyla</taxon>
        <taxon>Oxymonadida</taxon>
        <taxon>Blattamonas</taxon>
    </lineage>
</organism>
<dbReference type="InterPro" id="IPR027410">
    <property type="entry name" value="TCP-1-like_intermed_sf"/>
</dbReference>
<dbReference type="InterPro" id="IPR012720">
    <property type="entry name" value="Chap_CCT_eta"/>
</dbReference>